<dbReference type="RefSeq" id="WP_169533863.1">
    <property type="nucleotide sequence ID" value="NZ_JABBGH010000006.1"/>
</dbReference>
<evidence type="ECO:0000313" key="1">
    <source>
        <dbReference type="EMBL" id="NML68156.1"/>
    </source>
</evidence>
<reference evidence="1 2" key="1">
    <citation type="submission" date="2020-04" db="EMBL/GenBank/DDBJ databases">
        <title>Hymenobacter polaris sp. nov., isolated from Arctic soil.</title>
        <authorList>
            <person name="Dahal R.H."/>
        </authorList>
    </citation>
    <scope>NUCLEOTIDE SEQUENCE [LARGE SCALE GENOMIC DNA]</scope>
    <source>
        <strain evidence="1 2">RP-2-7</strain>
    </source>
</reference>
<evidence type="ECO:0000313" key="2">
    <source>
        <dbReference type="Proteomes" id="UP000559626"/>
    </source>
</evidence>
<name>A0A7Y0AIT1_9BACT</name>
<protein>
    <submittedName>
        <fullName evidence="1">Uncharacterized protein</fullName>
    </submittedName>
</protein>
<comment type="caution">
    <text evidence="1">The sequence shown here is derived from an EMBL/GenBank/DDBJ whole genome shotgun (WGS) entry which is preliminary data.</text>
</comment>
<gene>
    <name evidence="1" type="ORF">HHL22_23395</name>
</gene>
<keyword evidence="2" id="KW-1185">Reference proteome</keyword>
<proteinExistence type="predicted"/>
<sequence>MNAPTTFRPARRIPAARLARLRAANAAQRQAREDAWQAREDAAAQLTNPVPEFEAAPRLTMLPGGLHWSAQQPVPEVGTTVTVNRDGHPERAKVKGYTHAAGFLGLVTETTHHAKANSRRKRSSPRAGVVFGSQLALAA</sequence>
<dbReference type="AlphaFoldDB" id="A0A7Y0AIT1"/>
<accession>A0A7Y0AIT1</accession>
<dbReference type="Proteomes" id="UP000559626">
    <property type="component" value="Unassembled WGS sequence"/>
</dbReference>
<dbReference type="EMBL" id="JABBGH010000006">
    <property type="protein sequence ID" value="NML68156.1"/>
    <property type="molecule type" value="Genomic_DNA"/>
</dbReference>
<organism evidence="1 2">
    <name type="scientific">Hymenobacter polaris</name>
    <dbReference type="NCBI Taxonomy" id="2682546"/>
    <lineage>
        <taxon>Bacteria</taxon>
        <taxon>Pseudomonadati</taxon>
        <taxon>Bacteroidota</taxon>
        <taxon>Cytophagia</taxon>
        <taxon>Cytophagales</taxon>
        <taxon>Hymenobacteraceae</taxon>
        <taxon>Hymenobacter</taxon>
    </lineage>
</organism>